<dbReference type="InterPro" id="IPR052402">
    <property type="entry name" value="ADCK_kinase"/>
</dbReference>
<dbReference type="Proteomes" id="UP000734854">
    <property type="component" value="Unassembled WGS sequence"/>
</dbReference>
<name>A0A8J5KEE6_ZINOF</name>
<comment type="caution">
    <text evidence="1">The sequence shown here is derived from an EMBL/GenBank/DDBJ whole genome shotgun (WGS) entry which is preliminary data.</text>
</comment>
<proteinExistence type="predicted"/>
<accession>A0A8J5KEE6</accession>
<gene>
    <name evidence="1" type="ORF">ZIOFF_058822</name>
</gene>
<dbReference type="PANTHER" id="PTHR45890">
    <property type="entry name" value="AARF DOMAIN CONTAINING KINASE 2 (PREDICTED)"/>
    <property type="match status" value="1"/>
</dbReference>
<reference evidence="1 2" key="1">
    <citation type="submission" date="2020-08" db="EMBL/GenBank/DDBJ databases">
        <title>Plant Genome Project.</title>
        <authorList>
            <person name="Zhang R.-G."/>
        </authorList>
    </citation>
    <scope>NUCLEOTIDE SEQUENCE [LARGE SCALE GENOMIC DNA]</scope>
    <source>
        <tissue evidence="1">Rhizome</tissue>
    </source>
</reference>
<protein>
    <submittedName>
        <fullName evidence="1">Uncharacterized protein</fullName>
    </submittedName>
</protein>
<sequence>MQYLHLYFCKQELEKTFTFWGTSEGDVFHPVECMHQLLEQVRRHRVSVDGNVCTVMVTILVLEAVGPYWTWVVGLSELIWFGLDNVGLPKVDSGSGLDVHMEVLSGGVGWQRKLDPGFDIMSTLKTLLLKEDWARSIDYFFPDQF</sequence>
<dbReference type="EMBL" id="JACMSC010000016">
    <property type="protein sequence ID" value="KAG6482191.1"/>
    <property type="molecule type" value="Genomic_DNA"/>
</dbReference>
<organism evidence="1 2">
    <name type="scientific">Zingiber officinale</name>
    <name type="common">Ginger</name>
    <name type="synonym">Amomum zingiber</name>
    <dbReference type="NCBI Taxonomy" id="94328"/>
    <lineage>
        <taxon>Eukaryota</taxon>
        <taxon>Viridiplantae</taxon>
        <taxon>Streptophyta</taxon>
        <taxon>Embryophyta</taxon>
        <taxon>Tracheophyta</taxon>
        <taxon>Spermatophyta</taxon>
        <taxon>Magnoliopsida</taxon>
        <taxon>Liliopsida</taxon>
        <taxon>Zingiberales</taxon>
        <taxon>Zingiberaceae</taxon>
        <taxon>Zingiber</taxon>
    </lineage>
</organism>
<evidence type="ECO:0000313" key="2">
    <source>
        <dbReference type="Proteomes" id="UP000734854"/>
    </source>
</evidence>
<dbReference type="AlphaFoldDB" id="A0A8J5KEE6"/>
<evidence type="ECO:0000313" key="1">
    <source>
        <dbReference type="EMBL" id="KAG6482191.1"/>
    </source>
</evidence>
<keyword evidence="2" id="KW-1185">Reference proteome</keyword>
<dbReference type="PANTHER" id="PTHR45890:SF1">
    <property type="entry name" value="AARF DOMAIN CONTAINING KINASE 2"/>
    <property type="match status" value="1"/>
</dbReference>